<comment type="similarity">
    <text evidence="2 4">Belongs to the IL-1 family.</text>
</comment>
<dbReference type="Proteomes" id="UP000823872">
    <property type="component" value="Chromosome A3"/>
</dbReference>
<evidence type="ECO:0000256" key="3">
    <source>
        <dbReference type="ARBA" id="ARBA00022525"/>
    </source>
</evidence>
<dbReference type="InterPro" id="IPR000975">
    <property type="entry name" value="IL-1_fam"/>
</dbReference>
<evidence type="ECO:0000256" key="4">
    <source>
        <dbReference type="RuleBase" id="RU003753"/>
    </source>
</evidence>
<dbReference type="CDD" id="cd23300">
    <property type="entry name" value="beta-trefoil_IL36"/>
    <property type="match status" value="1"/>
</dbReference>
<dbReference type="Ensembl" id="ENSFCTT00005008444.1">
    <property type="protein sequence ID" value="ENSFCTP00005005235.1"/>
    <property type="gene ID" value="ENSFCTG00005003169.1"/>
</dbReference>
<evidence type="ECO:0000256" key="2">
    <source>
        <dbReference type="ARBA" id="ARBA00010448"/>
    </source>
</evidence>
<dbReference type="GeneTree" id="ENSGT00950000182943"/>
<sequence>MASLLYQDFREGLIMKTTQRTHSSYLFRVCCSKGVKPPSLAFGSDSKADRGVVNKPQTGEVSDLNQQVWILQDQTIVTVPRTDSVTPVTVTVVPCKYPEYLEQGRGIPIYMGIENPEMCLSCEDIGGQPTLQLKEEEILDLYNEVAPVEPFLFYHSKDGRTSTFESVAFPGWFIASSEIRHPLFLTSDLGGKNNVNFNLSINA</sequence>
<protein>
    <recommendedName>
        <fullName evidence="4">Interleukin-1</fullName>
    </recommendedName>
</protein>
<organism evidence="5 6">
    <name type="scientific">Felis catus</name>
    <name type="common">Cat</name>
    <name type="synonym">Felis silvestris catus</name>
    <dbReference type="NCBI Taxonomy" id="9685"/>
    <lineage>
        <taxon>Eukaryota</taxon>
        <taxon>Metazoa</taxon>
        <taxon>Chordata</taxon>
        <taxon>Craniata</taxon>
        <taxon>Vertebrata</taxon>
        <taxon>Euteleostomi</taxon>
        <taxon>Mammalia</taxon>
        <taxon>Eutheria</taxon>
        <taxon>Laurasiatheria</taxon>
        <taxon>Carnivora</taxon>
        <taxon>Feliformia</taxon>
        <taxon>Felidae</taxon>
        <taxon>Felinae</taxon>
        <taxon>Felis</taxon>
    </lineage>
</organism>
<accession>A0ABI7W4G6</accession>
<dbReference type="PANTHER" id="PTHR10078">
    <property type="entry name" value="INTERLEUKIN-1 FAMILY MEMBER"/>
    <property type="match status" value="1"/>
</dbReference>
<dbReference type="InterPro" id="IPR008996">
    <property type="entry name" value="IL1/FGF"/>
</dbReference>
<keyword evidence="6" id="KW-1185">Reference proteome</keyword>
<gene>
    <name evidence="5" type="primary">IL36G</name>
</gene>
<dbReference type="Pfam" id="PF00340">
    <property type="entry name" value="IL1"/>
    <property type="match status" value="1"/>
</dbReference>
<evidence type="ECO:0000313" key="5">
    <source>
        <dbReference type="Ensembl" id="ENSFCTP00005005235.1"/>
    </source>
</evidence>
<proteinExistence type="inferred from homology"/>
<reference evidence="5" key="3">
    <citation type="submission" date="2025-09" db="UniProtKB">
        <authorList>
            <consortium name="Ensembl"/>
        </authorList>
    </citation>
    <scope>IDENTIFICATION</scope>
    <source>
        <strain evidence="5">breed Abyssinian</strain>
    </source>
</reference>
<dbReference type="PANTHER" id="PTHR10078:SF27">
    <property type="entry name" value="INTERLEUKIN-36 GAMMA"/>
    <property type="match status" value="1"/>
</dbReference>
<dbReference type="Gene3D" id="2.80.10.50">
    <property type="match status" value="1"/>
</dbReference>
<dbReference type="SMART" id="SM00125">
    <property type="entry name" value="IL1"/>
    <property type="match status" value="1"/>
</dbReference>
<evidence type="ECO:0000256" key="1">
    <source>
        <dbReference type="ARBA" id="ARBA00004613"/>
    </source>
</evidence>
<comment type="subcellular location">
    <subcellularLocation>
        <location evidence="1 4">Secreted</location>
    </subcellularLocation>
</comment>
<evidence type="ECO:0000313" key="6">
    <source>
        <dbReference type="Proteomes" id="UP000823872"/>
    </source>
</evidence>
<dbReference type="PRINTS" id="PR00264">
    <property type="entry name" value="INTERLEUKIN1"/>
</dbReference>
<dbReference type="SUPFAM" id="SSF50353">
    <property type="entry name" value="Cytokine"/>
    <property type="match status" value="1"/>
</dbReference>
<reference evidence="5 6" key="1">
    <citation type="submission" date="2021-02" db="EMBL/GenBank/DDBJ databases">
        <title>Safari Cat Assemblies.</title>
        <authorList>
            <person name="Bredemeyer K.R."/>
            <person name="Murphy W.J."/>
        </authorList>
    </citation>
    <scope>NUCLEOTIDE SEQUENCE [LARGE SCALE GENOMIC DNA]</scope>
</reference>
<reference evidence="5" key="2">
    <citation type="submission" date="2025-08" db="UniProtKB">
        <authorList>
            <consortium name="Ensembl"/>
        </authorList>
    </citation>
    <scope>IDENTIFICATION</scope>
    <source>
        <strain evidence="5">breed Abyssinian</strain>
    </source>
</reference>
<keyword evidence="3 4" id="KW-0964">Secreted</keyword>
<name>A0ABI7W4G6_FELCA</name>